<dbReference type="Proteomes" id="UP000325313">
    <property type="component" value="Unassembled WGS sequence"/>
</dbReference>
<proteinExistence type="predicted"/>
<sequence length="76" mass="8603">MLLISGRAQIAKEYIIELRTPSKLYPSEPKIPAFSSLDKSAQEEDDEVNRYPPSTLQNLYGLKFRHLNFIGTAGPH</sequence>
<evidence type="ECO:0000313" key="2">
    <source>
        <dbReference type="Proteomes" id="UP000325313"/>
    </source>
</evidence>
<evidence type="ECO:0000313" key="1">
    <source>
        <dbReference type="EMBL" id="KAA1129116.1"/>
    </source>
</evidence>
<accession>A0A5B0RSX8</accession>
<organism evidence="1 2">
    <name type="scientific">Puccinia graminis f. sp. tritici</name>
    <dbReference type="NCBI Taxonomy" id="56615"/>
    <lineage>
        <taxon>Eukaryota</taxon>
        <taxon>Fungi</taxon>
        <taxon>Dikarya</taxon>
        <taxon>Basidiomycota</taxon>
        <taxon>Pucciniomycotina</taxon>
        <taxon>Pucciniomycetes</taxon>
        <taxon>Pucciniales</taxon>
        <taxon>Pucciniaceae</taxon>
        <taxon>Puccinia</taxon>
    </lineage>
</organism>
<comment type="caution">
    <text evidence="1">The sequence shown here is derived from an EMBL/GenBank/DDBJ whole genome shotgun (WGS) entry which is preliminary data.</text>
</comment>
<dbReference type="AlphaFoldDB" id="A0A5B0RSX8"/>
<protein>
    <submittedName>
        <fullName evidence="1">Uncharacterized protein</fullName>
    </submittedName>
</protein>
<reference evidence="1 2" key="1">
    <citation type="submission" date="2019-05" db="EMBL/GenBank/DDBJ databases">
        <title>Emergence of the Ug99 lineage of the wheat stem rust pathogen through somatic hybridization.</title>
        <authorList>
            <person name="Li F."/>
            <person name="Upadhyaya N.M."/>
            <person name="Sperschneider J."/>
            <person name="Matny O."/>
            <person name="Nguyen-Phuc H."/>
            <person name="Mago R."/>
            <person name="Raley C."/>
            <person name="Miller M.E."/>
            <person name="Silverstein K.A.T."/>
            <person name="Henningsen E."/>
            <person name="Hirsch C.D."/>
            <person name="Visser B."/>
            <person name="Pretorius Z.A."/>
            <person name="Steffenson B.J."/>
            <person name="Schwessinger B."/>
            <person name="Dodds P.N."/>
            <person name="Figueroa M."/>
        </authorList>
    </citation>
    <scope>NUCLEOTIDE SEQUENCE [LARGE SCALE GENOMIC DNA]</scope>
    <source>
        <strain evidence="1 2">Ug99</strain>
    </source>
</reference>
<dbReference type="EMBL" id="VDEP01000138">
    <property type="protein sequence ID" value="KAA1129116.1"/>
    <property type="molecule type" value="Genomic_DNA"/>
</dbReference>
<name>A0A5B0RSX8_PUCGR</name>
<gene>
    <name evidence="1" type="ORF">PGTUg99_030113</name>
</gene>